<name>A0ACC1C4Y6_9ROSI</name>
<comment type="caution">
    <text evidence="1">The sequence shown here is derived from an EMBL/GenBank/DDBJ whole genome shotgun (WGS) entry which is preliminary data.</text>
</comment>
<evidence type="ECO:0000313" key="2">
    <source>
        <dbReference type="Proteomes" id="UP001164250"/>
    </source>
</evidence>
<dbReference type="EMBL" id="CM047897">
    <property type="protein sequence ID" value="KAJ0110677.1"/>
    <property type="molecule type" value="Genomic_DNA"/>
</dbReference>
<reference evidence="2" key="1">
    <citation type="journal article" date="2023" name="G3 (Bethesda)">
        <title>Genome assembly and association tests identify interacting loci associated with vigor, precocity, and sex in interspecific pistachio rootstocks.</title>
        <authorList>
            <person name="Palmer W."/>
            <person name="Jacygrad E."/>
            <person name="Sagayaradj S."/>
            <person name="Cavanaugh K."/>
            <person name="Han R."/>
            <person name="Bertier L."/>
            <person name="Beede B."/>
            <person name="Kafkas S."/>
            <person name="Golino D."/>
            <person name="Preece J."/>
            <person name="Michelmore R."/>
        </authorList>
    </citation>
    <scope>NUCLEOTIDE SEQUENCE [LARGE SCALE GENOMIC DNA]</scope>
</reference>
<keyword evidence="2" id="KW-1185">Reference proteome</keyword>
<protein>
    <submittedName>
        <fullName evidence="1">Uncharacterized protein</fullName>
    </submittedName>
</protein>
<proteinExistence type="predicted"/>
<dbReference type="Proteomes" id="UP001164250">
    <property type="component" value="Chromosome 1"/>
</dbReference>
<sequence>MLILSTYHLSWQSLPLSTSLISLNIILQRHHCILKSTRGRVLSN</sequence>
<evidence type="ECO:0000313" key="1">
    <source>
        <dbReference type="EMBL" id="KAJ0110677.1"/>
    </source>
</evidence>
<accession>A0ACC1C4Y6</accession>
<gene>
    <name evidence="1" type="ORF">Patl1_03254</name>
</gene>
<organism evidence="1 2">
    <name type="scientific">Pistacia atlantica</name>
    <dbReference type="NCBI Taxonomy" id="434234"/>
    <lineage>
        <taxon>Eukaryota</taxon>
        <taxon>Viridiplantae</taxon>
        <taxon>Streptophyta</taxon>
        <taxon>Embryophyta</taxon>
        <taxon>Tracheophyta</taxon>
        <taxon>Spermatophyta</taxon>
        <taxon>Magnoliopsida</taxon>
        <taxon>eudicotyledons</taxon>
        <taxon>Gunneridae</taxon>
        <taxon>Pentapetalae</taxon>
        <taxon>rosids</taxon>
        <taxon>malvids</taxon>
        <taxon>Sapindales</taxon>
        <taxon>Anacardiaceae</taxon>
        <taxon>Pistacia</taxon>
    </lineage>
</organism>